<comment type="similarity">
    <text evidence="2">In the C-terminal section; belongs to the class-I pyridoxal-phosphate-dependent aminotransferase family.</text>
</comment>
<evidence type="ECO:0000256" key="2">
    <source>
        <dbReference type="ARBA" id="ARBA00005384"/>
    </source>
</evidence>
<keyword evidence="7" id="KW-0238">DNA-binding</keyword>
<evidence type="ECO:0000313" key="11">
    <source>
        <dbReference type="Proteomes" id="UP000031866"/>
    </source>
</evidence>
<dbReference type="PANTHER" id="PTHR46577:SF2">
    <property type="entry name" value="TRANSCRIPTIONAL REGULATORY PROTEIN"/>
    <property type="match status" value="1"/>
</dbReference>
<dbReference type="EMBL" id="CP010086">
    <property type="protein sequence ID" value="AJG98978.1"/>
    <property type="molecule type" value="Genomic_DNA"/>
</dbReference>
<keyword evidence="5" id="KW-0663">Pyridoxal phosphate</keyword>
<dbReference type="OrthoDB" id="9802328at2"/>
<keyword evidence="3" id="KW-0032">Aminotransferase</keyword>
<comment type="cofactor">
    <cofactor evidence="1">
        <name>pyridoxal 5'-phosphate</name>
        <dbReference type="ChEBI" id="CHEBI:597326"/>
    </cofactor>
</comment>
<dbReference type="AlphaFoldDB" id="A0A0B5QQ17"/>
<dbReference type="InterPro" id="IPR051446">
    <property type="entry name" value="HTH_trans_reg/aminotransferase"/>
</dbReference>
<dbReference type="RefSeq" id="WP_041896261.1">
    <property type="nucleotide sequence ID" value="NZ_CP010086.2"/>
</dbReference>
<evidence type="ECO:0000256" key="7">
    <source>
        <dbReference type="ARBA" id="ARBA00023125"/>
    </source>
</evidence>
<dbReference type="InterPro" id="IPR036388">
    <property type="entry name" value="WH-like_DNA-bd_sf"/>
</dbReference>
<dbReference type="CDD" id="cd00609">
    <property type="entry name" value="AAT_like"/>
    <property type="match status" value="1"/>
</dbReference>
<dbReference type="InterPro" id="IPR015424">
    <property type="entry name" value="PyrdxlP-dep_Trfase"/>
</dbReference>
<dbReference type="InterPro" id="IPR036390">
    <property type="entry name" value="WH_DNA-bd_sf"/>
</dbReference>
<reference evidence="11" key="1">
    <citation type="submission" date="2014-12" db="EMBL/GenBank/DDBJ databases">
        <title>Genome sequence of Clostridium beijerinckii strain 59B.</title>
        <authorList>
            <person name="Little G.T."/>
            <person name="Minton N.P."/>
        </authorList>
    </citation>
    <scope>NUCLEOTIDE SEQUENCE [LARGE SCALE GENOMIC DNA]</scope>
    <source>
        <strain evidence="11">59B</strain>
    </source>
</reference>
<dbReference type="PANTHER" id="PTHR46577">
    <property type="entry name" value="HTH-TYPE TRANSCRIPTIONAL REGULATORY PROTEIN GABR"/>
    <property type="match status" value="1"/>
</dbReference>
<organism evidence="10 11">
    <name type="scientific">Clostridium beijerinckii</name>
    <name type="common">Clostridium MP</name>
    <dbReference type="NCBI Taxonomy" id="1520"/>
    <lineage>
        <taxon>Bacteria</taxon>
        <taxon>Bacillati</taxon>
        <taxon>Bacillota</taxon>
        <taxon>Clostridia</taxon>
        <taxon>Eubacteriales</taxon>
        <taxon>Clostridiaceae</taxon>
        <taxon>Clostridium</taxon>
    </lineage>
</organism>
<dbReference type="GO" id="GO:0008483">
    <property type="term" value="F:transaminase activity"/>
    <property type="evidence" value="ECO:0007669"/>
    <property type="project" value="UniProtKB-KW"/>
</dbReference>
<keyword evidence="6" id="KW-0805">Transcription regulation</keyword>
<dbReference type="Gene3D" id="1.10.10.10">
    <property type="entry name" value="Winged helix-like DNA-binding domain superfamily/Winged helix DNA-binding domain"/>
    <property type="match status" value="1"/>
</dbReference>
<evidence type="ECO:0000313" key="10">
    <source>
        <dbReference type="EMBL" id="AJG98978.1"/>
    </source>
</evidence>
<dbReference type="SMART" id="SM00345">
    <property type="entry name" value="HTH_GNTR"/>
    <property type="match status" value="1"/>
</dbReference>
<dbReference type="InterPro" id="IPR015422">
    <property type="entry name" value="PyrdxlP-dep_Trfase_small"/>
</dbReference>
<protein>
    <submittedName>
        <fullName evidence="10">GntR family transcriptional regulator</fullName>
    </submittedName>
</protein>
<dbReference type="FunFam" id="3.40.640.10:FF:000023">
    <property type="entry name" value="Transcriptional regulator, GntR family"/>
    <property type="match status" value="1"/>
</dbReference>
<dbReference type="InterPro" id="IPR000524">
    <property type="entry name" value="Tscrpt_reg_HTH_GntR"/>
</dbReference>
<evidence type="ECO:0000256" key="8">
    <source>
        <dbReference type="ARBA" id="ARBA00023163"/>
    </source>
</evidence>
<dbReference type="Gene3D" id="3.90.1150.10">
    <property type="entry name" value="Aspartate Aminotransferase, domain 1"/>
    <property type="match status" value="1"/>
</dbReference>
<dbReference type="GO" id="GO:0003700">
    <property type="term" value="F:DNA-binding transcription factor activity"/>
    <property type="evidence" value="ECO:0007669"/>
    <property type="project" value="InterPro"/>
</dbReference>
<dbReference type="InterPro" id="IPR015421">
    <property type="entry name" value="PyrdxlP-dep_Trfase_major"/>
</dbReference>
<evidence type="ECO:0000256" key="1">
    <source>
        <dbReference type="ARBA" id="ARBA00001933"/>
    </source>
</evidence>
<dbReference type="SUPFAM" id="SSF53383">
    <property type="entry name" value="PLP-dependent transferases"/>
    <property type="match status" value="1"/>
</dbReference>
<dbReference type="PRINTS" id="PR00035">
    <property type="entry name" value="HTHGNTR"/>
</dbReference>
<dbReference type="GO" id="GO:0003677">
    <property type="term" value="F:DNA binding"/>
    <property type="evidence" value="ECO:0007669"/>
    <property type="project" value="UniProtKB-KW"/>
</dbReference>
<dbReference type="InterPro" id="IPR004839">
    <property type="entry name" value="Aminotransferase_I/II_large"/>
</dbReference>
<dbReference type="SUPFAM" id="SSF46785">
    <property type="entry name" value="Winged helix' DNA-binding domain"/>
    <property type="match status" value="1"/>
</dbReference>
<dbReference type="Pfam" id="PF00155">
    <property type="entry name" value="Aminotran_1_2"/>
    <property type="match status" value="1"/>
</dbReference>
<dbReference type="STRING" id="1520.LF65_02392"/>
<dbReference type="Proteomes" id="UP000031866">
    <property type="component" value="Chromosome"/>
</dbReference>
<keyword evidence="4" id="KW-0808">Transferase</keyword>
<dbReference type="KEGG" id="cbei:LF65_02392"/>
<evidence type="ECO:0000256" key="6">
    <source>
        <dbReference type="ARBA" id="ARBA00023015"/>
    </source>
</evidence>
<dbReference type="GO" id="GO:0030170">
    <property type="term" value="F:pyridoxal phosphate binding"/>
    <property type="evidence" value="ECO:0007669"/>
    <property type="project" value="InterPro"/>
</dbReference>
<evidence type="ECO:0000256" key="5">
    <source>
        <dbReference type="ARBA" id="ARBA00022898"/>
    </source>
</evidence>
<proteinExistence type="inferred from homology"/>
<gene>
    <name evidence="10" type="ORF">LF65_02392</name>
</gene>
<dbReference type="Pfam" id="PF00392">
    <property type="entry name" value="GntR"/>
    <property type="match status" value="1"/>
</dbReference>
<dbReference type="FunFam" id="1.10.10.10:FF:000079">
    <property type="entry name" value="GntR family transcriptional regulator"/>
    <property type="match status" value="1"/>
</dbReference>
<dbReference type="PROSITE" id="PS50949">
    <property type="entry name" value="HTH_GNTR"/>
    <property type="match status" value="1"/>
</dbReference>
<keyword evidence="8" id="KW-0804">Transcription</keyword>
<evidence type="ECO:0000259" key="9">
    <source>
        <dbReference type="PROSITE" id="PS50949"/>
    </source>
</evidence>
<feature type="domain" description="HTH gntR-type" evidence="9">
    <location>
        <begin position="14"/>
        <end position="82"/>
    </location>
</feature>
<evidence type="ECO:0000256" key="3">
    <source>
        <dbReference type="ARBA" id="ARBA00022576"/>
    </source>
</evidence>
<dbReference type="Gene3D" id="3.40.640.10">
    <property type="entry name" value="Type I PLP-dependent aspartate aminotransferase-like (Major domain)"/>
    <property type="match status" value="1"/>
</dbReference>
<accession>A0A0B5QQ17</accession>
<sequence>MLNVNWKPNKMLSIPLYQQIVNYIKTMISTGEWDVGSKLPTQRELAKILEVNRSTVVEALDELKAEGLIEGKSGVGTVIVNNTWSLITSISPLKWQNYIQSGIQKPNLPTIQKINQLEFKDGMIRLGTGELSRDLYPHDMMKVILNKVSENVKDLGYEEPKGSLHLREIISKYLKKHNINVSPSKILIVSGSLQALQLISMGILKSGSTILVEKPSYLSSLNLFQSYGMNLNSVSMDNFGIKPNEIIKNKKNDNSTLLYTIPTFQNPTGIVMTEERRNEILEICSKERIPIIEDDAYRELWLDKEPPPPLKSKDKNGNVMYLGTASKSIAAGLRVGWLVGPENVIEHLSDLKMQMDYGTSSLSQEVLAELIDSGLYDEYLLQLRNQLKIRRDATLNILKRYFDGIATWSKPNGGFYIWLKLKKSLSLNKLFELSYEKGILINPGNIYDFSNSQNLRISYSYASLEELEKGLRILSELVKKSYFNDISKSSY</sequence>
<dbReference type="CDD" id="cd07377">
    <property type="entry name" value="WHTH_GntR"/>
    <property type="match status" value="1"/>
</dbReference>
<evidence type="ECO:0000256" key="4">
    <source>
        <dbReference type="ARBA" id="ARBA00022679"/>
    </source>
</evidence>
<name>A0A0B5QQ17_CLOBE</name>